<dbReference type="InterPro" id="IPR017853">
    <property type="entry name" value="GH"/>
</dbReference>
<dbReference type="AlphaFoldDB" id="A0A1H8H3U0"/>
<dbReference type="Proteomes" id="UP000199585">
    <property type="component" value="Unassembled WGS sequence"/>
</dbReference>
<keyword evidence="4" id="KW-0800">Toxin</keyword>
<dbReference type="GO" id="GO:0090729">
    <property type="term" value="F:toxin activity"/>
    <property type="evidence" value="ECO:0007669"/>
    <property type="project" value="UniProtKB-KW"/>
</dbReference>
<dbReference type="PANTHER" id="PTHR38340">
    <property type="entry name" value="S-LAYER PROTEIN"/>
    <property type="match status" value="1"/>
</dbReference>
<dbReference type="PRINTS" id="PR01488">
    <property type="entry name" value="RTXTOXINA"/>
</dbReference>
<dbReference type="Gene3D" id="3.20.20.80">
    <property type="entry name" value="Glycosidases"/>
    <property type="match status" value="1"/>
</dbReference>
<reference evidence="9 10" key="1">
    <citation type="submission" date="2016-10" db="EMBL/GenBank/DDBJ databases">
        <authorList>
            <person name="de Groot N.N."/>
        </authorList>
    </citation>
    <scope>NUCLEOTIDE SEQUENCE [LARGE SCALE GENOMIC DNA]</scope>
    <source>
        <strain evidence="9 10">DSM 16213</strain>
    </source>
</reference>
<evidence type="ECO:0000256" key="2">
    <source>
        <dbReference type="ARBA" id="ARBA00004613"/>
    </source>
</evidence>
<keyword evidence="7" id="KW-0472">Membrane</keyword>
<gene>
    <name evidence="9" type="ORF">SAMN04488003_11929</name>
</gene>
<proteinExistence type="predicted"/>
<name>A0A1H8H3U0_9RHOB</name>
<protein>
    <submittedName>
        <fullName evidence="9">Hemolysin-type calcium-binding repeat-containing protein</fullName>
    </submittedName>
</protein>
<dbReference type="PRINTS" id="PR00313">
    <property type="entry name" value="CABNDNGRPT"/>
</dbReference>
<evidence type="ECO:0000313" key="9">
    <source>
        <dbReference type="EMBL" id="SEN51051.1"/>
    </source>
</evidence>
<keyword evidence="10" id="KW-1185">Reference proteome</keyword>
<evidence type="ECO:0000256" key="5">
    <source>
        <dbReference type="ARBA" id="ARBA00022737"/>
    </source>
</evidence>
<feature type="region of interest" description="Disordered" evidence="8">
    <location>
        <begin position="587"/>
        <end position="853"/>
    </location>
</feature>
<dbReference type="SUPFAM" id="SSF51120">
    <property type="entry name" value="beta-Roll"/>
    <property type="match status" value="2"/>
</dbReference>
<feature type="compositionally biased region" description="Low complexity" evidence="8">
    <location>
        <begin position="605"/>
        <end position="617"/>
    </location>
</feature>
<evidence type="ECO:0000313" key="10">
    <source>
        <dbReference type="Proteomes" id="UP000199585"/>
    </source>
</evidence>
<dbReference type="EMBL" id="FOCI01000019">
    <property type="protein sequence ID" value="SEN51051.1"/>
    <property type="molecule type" value="Genomic_DNA"/>
</dbReference>
<evidence type="ECO:0000256" key="4">
    <source>
        <dbReference type="ARBA" id="ARBA00022656"/>
    </source>
</evidence>
<dbReference type="RefSeq" id="WP_281242602.1">
    <property type="nucleotide sequence ID" value="NZ_FOCI01000019.1"/>
</dbReference>
<dbReference type="InterPro" id="IPR011049">
    <property type="entry name" value="Serralysin-like_metalloprot_C"/>
</dbReference>
<dbReference type="InterPro" id="IPR003995">
    <property type="entry name" value="RTX_toxin_determinant-A"/>
</dbReference>
<organism evidence="9 10">
    <name type="scientific">Loktanella fryxellensis</name>
    <dbReference type="NCBI Taxonomy" id="245187"/>
    <lineage>
        <taxon>Bacteria</taxon>
        <taxon>Pseudomonadati</taxon>
        <taxon>Pseudomonadota</taxon>
        <taxon>Alphaproteobacteria</taxon>
        <taxon>Rhodobacterales</taxon>
        <taxon>Roseobacteraceae</taxon>
        <taxon>Loktanella</taxon>
    </lineage>
</organism>
<evidence type="ECO:0000256" key="6">
    <source>
        <dbReference type="ARBA" id="ARBA00023026"/>
    </source>
</evidence>
<dbReference type="GO" id="GO:0005576">
    <property type="term" value="C:extracellular region"/>
    <property type="evidence" value="ECO:0007669"/>
    <property type="project" value="UniProtKB-SubCell"/>
</dbReference>
<dbReference type="Gene3D" id="2.150.10.10">
    <property type="entry name" value="Serralysin-like metalloprotease, C-terminal"/>
    <property type="match status" value="5"/>
</dbReference>
<comment type="subcellular location">
    <subcellularLocation>
        <location evidence="1">Membrane</location>
    </subcellularLocation>
    <subcellularLocation>
        <location evidence="2">Secreted</location>
    </subcellularLocation>
</comment>
<feature type="compositionally biased region" description="Basic and acidic residues" evidence="8">
    <location>
        <begin position="842"/>
        <end position="853"/>
    </location>
</feature>
<dbReference type="InterPro" id="IPR001343">
    <property type="entry name" value="Hemolysn_Ca-bd"/>
</dbReference>
<feature type="compositionally biased region" description="Pro residues" evidence="8">
    <location>
        <begin position="595"/>
        <end position="604"/>
    </location>
</feature>
<accession>A0A1H8H3U0</accession>
<keyword evidence="3" id="KW-0964">Secreted</keyword>
<dbReference type="Pfam" id="PF00353">
    <property type="entry name" value="HemolysinCabind"/>
    <property type="match status" value="5"/>
</dbReference>
<evidence type="ECO:0000256" key="3">
    <source>
        <dbReference type="ARBA" id="ARBA00022525"/>
    </source>
</evidence>
<evidence type="ECO:0000256" key="8">
    <source>
        <dbReference type="SAM" id="MobiDB-lite"/>
    </source>
</evidence>
<evidence type="ECO:0000256" key="7">
    <source>
        <dbReference type="ARBA" id="ARBA00023136"/>
    </source>
</evidence>
<dbReference type="InterPro" id="IPR018511">
    <property type="entry name" value="Hemolysin-typ_Ca-bd_CS"/>
</dbReference>
<keyword evidence="6" id="KW-0843">Virulence</keyword>
<dbReference type="STRING" id="245187.SAMN04488003_11929"/>
<dbReference type="GO" id="GO:0016020">
    <property type="term" value="C:membrane"/>
    <property type="evidence" value="ECO:0007669"/>
    <property type="project" value="UniProtKB-SubCell"/>
</dbReference>
<sequence length="853" mass="90508">MKLSLATHFAQHGQYGEDNFAAILPLLKDSGTTGIRDEISWGAVERSRGTYDFGAWQQTYVDAVSTSGLDVLLTIQPQGNPLYGDGKTILTDTDIEAFAQFVLAVCQTFPQIGGIVIGNEINSYVESFASGEILTYSLPDRAAAYARITARVGEVLEDNGVTVDLIGGGLHSVPTGYIDYLIDADGFAGVDGLDFHPYGLDPVQLTTVLTELDRTLSRLPQDQRPDLYVTEFGQSADPTDPLSNADYLIKMAAVMAHGGVVEASWYSLLDEDWYDYADMGLYDGLDTANPMLSTFQLVTDLLAQGTAQRIDAGPGLFLYRMAPDTWILWGSTQNVTLGGTELAFRDALDRAVTFDGRIDDSVVVITGRDVTVMAQSGPGQLIGDSFYDFSLQANTDDAPFGWTSMGLRTDARGEQFFDLSVMAGQSRNGESWNPYLGDAWARPFFVDGKTVMPVDFGTLARPDERAAVDRYSFETTQNVDVVASFSVSDQTTDGVRVEVRLNNRIIHSEVVMDRSALVLRNVAVKRGDDLDVIVHDNGTSQGDMTERHVRILQADGSTSTQSLLRTHLNTDIIAGNDVTERDLLPVTPSQSQVPVPGPAVPAPVVPGSGAGVLPSGSDKAATGTAGHDRLNGSSRADTIKGEGGNDRLYGGGGNDRLYGGTGDDRVQGGTGRDTLAGDAGNDTLLGESDNDRLYGGSGNDRLYGGAGDDRVQGGTGRDTLAGDAGNDTLLGESDNDRLYGGSGNDRLFGGAGDDRIQGGTGRDMLEGDAGNDTLLGESDNDRLYGGSGNDRLFGGAGDDRIQGGTGRDMLEGDAGNDTLLGESDNDRLYGGSGNDRLFGGAGDDRIQGGTGRD</sequence>
<dbReference type="SUPFAM" id="SSF51445">
    <property type="entry name" value="(Trans)glycosidases"/>
    <property type="match status" value="1"/>
</dbReference>
<dbReference type="PANTHER" id="PTHR38340:SF1">
    <property type="entry name" value="S-LAYER PROTEIN"/>
    <property type="match status" value="1"/>
</dbReference>
<evidence type="ECO:0000256" key="1">
    <source>
        <dbReference type="ARBA" id="ARBA00004370"/>
    </source>
</evidence>
<dbReference type="PROSITE" id="PS00330">
    <property type="entry name" value="HEMOLYSIN_CALCIUM"/>
    <property type="match status" value="5"/>
</dbReference>
<dbReference type="GO" id="GO:0005509">
    <property type="term" value="F:calcium ion binding"/>
    <property type="evidence" value="ECO:0007669"/>
    <property type="project" value="InterPro"/>
</dbReference>
<feature type="non-terminal residue" evidence="9">
    <location>
        <position position="853"/>
    </location>
</feature>
<keyword evidence="5" id="KW-0677">Repeat</keyword>
<dbReference type="InterPro" id="IPR050557">
    <property type="entry name" value="RTX_toxin/Mannuronan_C5-epim"/>
</dbReference>